<reference evidence="3" key="1">
    <citation type="submission" date="2011-07" db="EMBL/GenBank/DDBJ databases">
        <authorList>
            <consortium name="Caenorhabditis brenneri Sequencing and Analysis Consortium"/>
            <person name="Wilson R.K."/>
        </authorList>
    </citation>
    <scope>NUCLEOTIDE SEQUENCE [LARGE SCALE GENOMIC DNA]</scope>
    <source>
        <strain evidence="3">PB2801</strain>
    </source>
</reference>
<name>G0NPI4_CAEBE</name>
<dbReference type="Proteomes" id="UP000008068">
    <property type="component" value="Unassembled WGS sequence"/>
</dbReference>
<protein>
    <recommendedName>
        <fullName evidence="1">Sdz-33 F-box domain-containing protein</fullName>
    </recommendedName>
</protein>
<evidence type="ECO:0000313" key="2">
    <source>
        <dbReference type="EMBL" id="EGT35208.1"/>
    </source>
</evidence>
<organism evidence="3">
    <name type="scientific">Caenorhabditis brenneri</name>
    <name type="common">Nematode worm</name>
    <dbReference type="NCBI Taxonomy" id="135651"/>
    <lineage>
        <taxon>Eukaryota</taxon>
        <taxon>Metazoa</taxon>
        <taxon>Ecdysozoa</taxon>
        <taxon>Nematoda</taxon>
        <taxon>Chromadorea</taxon>
        <taxon>Rhabditida</taxon>
        <taxon>Rhabditina</taxon>
        <taxon>Rhabditomorpha</taxon>
        <taxon>Rhabditoidea</taxon>
        <taxon>Rhabditidae</taxon>
        <taxon>Peloderinae</taxon>
        <taxon>Caenorhabditis</taxon>
    </lineage>
</organism>
<evidence type="ECO:0000259" key="1">
    <source>
        <dbReference type="Pfam" id="PF07735"/>
    </source>
</evidence>
<dbReference type="EMBL" id="GL379920">
    <property type="protein sequence ID" value="EGT35208.1"/>
    <property type="molecule type" value="Genomic_DNA"/>
</dbReference>
<proteinExistence type="predicted"/>
<dbReference type="Pfam" id="PF07735">
    <property type="entry name" value="FBA_2"/>
    <property type="match status" value="1"/>
</dbReference>
<accession>G0NPI4</accession>
<sequence>MGVPILKLPIVALKILLDYMDGVELARLFLLEVSRRGIPWPGGVSVSISGYSCVSVNQEEPADIFDPRFSGSIYVESRKKMKKKRTCLKIGETDVPVIVVGGTVYSLWDTKMSGLISLLKYFHQDLNIPFNCLSLKKRSKDFSKNIREFLNHINSTGITLKDVEICHGQQLSNKDFKFLLENVSVTGTFNSSTRPTASFKFRGKIQAESISIKSGYWFRAKNLMTCVDCKEISVLGSWFTRDQVKLFLESWKSGNFPNLQKVKLETSMTDAFYVTDDFERRSLYVRGQGMSMNLSRGIVGYGTKYGVVTKQDIANVFEMSVESGDP</sequence>
<dbReference type="HOGENOM" id="CLU_048940_0_0_1"/>
<keyword evidence="3" id="KW-1185">Reference proteome</keyword>
<dbReference type="InterPro" id="IPR012885">
    <property type="entry name" value="F-box_Sdz-33"/>
</dbReference>
<dbReference type="InParanoid" id="G0NPI4"/>
<gene>
    <name evidence="2" type="ORF">CAEBREN_22411</name>
</gene>
<evidence type="ECO:0000313" key="3">
    <source>
        <dbReference type="Proteomes" id="UP000008068"/>
    </source>
</evidence>
<feature type="domain" description="Sdz-33 F-box" evidence="1">
    <location>
        <begin position="208"/>
        <end position="263"/>
    </location>
</feature>
<dbReference type="AlphaFoldDB" id="G0NPI4"/>
<dbReference type="PANTHER" id="PTHR21503">
    <property type="entry name" value="F-BOX-CONTAINING HYPOTHETICAL PROTEIN C.ELEGANS"/>
    <property type="match status" value="1"/>
</dbReference>